<sequence>MKKAVFFVALMFTAFISAQDVKPTYEKEGKMVKATYYHDNGEIAQVGTMLDGKLHGTWFMFNDQGKKIASGQYENGAKTGKWFFWKEDVLREVDFTDNRIANVKDWNQGEVVSVNQ</sequence>
<dbReference type="RefSeq" id="WP_090292734.1">
    <property type="nucleotide sequence ID" value="NZ_FNKI01000001.1"/>
</dbReference>
<dbReference type="STRING" id="1073328.SAMN05216294_0742"/>
<evidence type="ECO:0000313" key="2">
    <source>
        <dbReference type="EMBL" id="SDW54252.1"/>
    </source>
</evidence>
<dbReference type="SUPFAM" id="SSF82185">
    <property type="entry name" value="Histone H3 K4-specific methyltransferase SET7/9 N-terminal domain"/>
    <property type="match status" value="1"/>
</dbReference>
<protein>
    <recommendedName>
        <fullName evidence="4">MORN repeat variant</fullName>
    </recommendedName>
</protein>
<keyword evidence="3" id="KW-1185">Reference proteome</keyword>
<dbReference type="Proteomes" id="UP000199592">
    <property type="component" value="Unassembled WGS sequence"/>
</dbReference>
<organism evidence="2 3">
    <name type="scientific">Flagellimonas zhangzhouensis</name>
    <dbReference type="NCBI Taxonomy" id="1073328"/>
    <lineage>
        <taxon>Bacteria</taxon>
        <taxon>Pseudomonadati</taxon>
        <taxon>Bacteroidota</taxon>
        <taxon>Flavobacteriia</taxon>
        <taxon>Flavobacteriales</taxon>
        <taxon>Flavobacteriaceae</taxon>
        <taxon>Flagellimonas</taxon>
    </lineage>
</organism>
<gene>
    <name evidence="2" type="ORF">SAMN04487892_1551</name>
</gene>
<proteinExistence type="predicted"/>
<evidence type="ECO:0000256" key="1">
    <source>
        <dbReference type="SAM" id="SignalP"/>
    </source>
</evidence>
<feature type="signal peptide" evidence="1">
    <location>
        <begin position="1"/>
        <end position="18"/>
    </location>
</feature>
<dbReference type="EMBL" id="FNMY01000002">
    <property type="protein sequence ID" value="SDW54252.1"/>
    <property type="molecule type" value="Genomic_DNA"/>
</dbReference>
<evidence type="ECO:0000313" key="3">
    <source>
        <dbReference type="Proteomes" id="UP000199592"/>
    </source>
</evidence>
<accession>A0A1H2UDI5</accession>
<name>A0A1H2UDI5_9FLAO</name>
<dbReference type="OrthoDB" id="1467310at2"/>
<evidence type="ECO:0008006" key="4">
    <source>
        <dbReference type="Google" id="ProtNLM"/>
    </source>
</evidence>
<dbReference type="Gene3D" id="2.20.110.10">
    <property type="entry name" value="Histone H3 K4-specific methyltransferase SET7/9 N-terminal domain"/>
    <property type="match status" value="1"/>
</dbReference>
<reference evidence="3" key="1">
    <citation type="submission" date="2016-10" db="EMBL/GenBank/DDBJ databases">
        <authorList>
            <person name="Varghese N."/>
            <person name="Submissions S."/>
        </authorList>
    </citation>
    <scope>NUCLEOTIDE SEQUENCE [LARGE SCALE GENOMIC DNA]</scope>
    <source>
        <strain evidence="3">DSM 25030</strain>
    </source>
</reference>
<dbReference type="AlphaFoldDB" id="A0A1H2UDI5"/>
<feature type="chain" id="PRO_5011656120" description="MORN repeat variant" evidence="1">
    <location>
        <begin position="19"/>
        <end position="116"/>
    </location>
</feature>
<keyword evidence="1" id="KW-0732">Signal</keyword>